<name>A0A290ZA56_9PSEU</name>
<gene>
    <name evidence="4" type="ORF">CNX65_23420</name>
</gene>
<dbReference type="KEGG" id="apre:CNX65_23420"/>
<dbReference type="Gene3D" id="1.10.540.10">
    <property type="entry name" value="Acyl-CoA dehydrogenase/oxidase, N-terminal domain"/>
    <property type="match status" value="1"/>
</dbReference>
<dbReference type="InterPro" id="IPR036250">
    <property type="entry name" value="AcylCo_DH-like_C"/>
</dbReference>
<accession>A0A290ZA56</accession>
<dbReference type="Gene3D" id="2.40.110.10">
    <property type="entry name" value="Butyryl-CoA Dehydrogenase, subunit A, domain 2"/>
    <property type="match status" value="1"/>
</dbReference>
<dbReference type="SUPFAM" id="SSF56645">
    <property type="entry name" value="Acyl-CoA dehydrogenase NM domain-like"/>
    <property type="match status" value="1"/>
</dbReference>
<dbReference type="InterPro" id="IPR009100">
    <property type="entry name" value="AcylCoA_DH/oxidase_NM_dom_sf"/>
</dbReference>
<dbReference type="Pfam" id="PF08028">
    <property type="entry name" value="Acyl-CoA_dh_2"/>
    <property type="match status" value="1"/>
</dbReference>
<proteinExistence type="predicted"/>
<dbReference type="InterPro" id="IPR037069">
    <property type="entry name" value="AcylCoA_DH/ox_N_sf"/>
</dbReference>
<keyword evidence="1" id="KW-0560">Oxidoreductase</keyword>
<dbReference type="InterPro" id="IPR046373">
    <property type="entry name" value="Acyl-CoA_Oxase/DH_mid-dom_sf"/>
</dbReference>
<dbReference type="PANTHER" id="PTHR43884">
    <property type="entry name" value="ACYL-COA DEHYDROGENASE"/>
    <property type="match status" value="1"/>
</dbReference>
<dbReference type="InterPro" id="IPR013107">
    <property type="entry name" value="Acyl-CoA_DH_C"/>
</dbReference>
<evidence type="ECO:0000259" key="3">
    <source>
        <dbReference type="Pfam" id="PF08028"/>
    </source>
</evidence>
<keyword evidence="5" id="KW-1185">Reference proteome</keyword>
<dbReference type="PIRSF" id="PIRSF016578">
    <property type="entry name" value="HsaA"/>
    <property type="match status" value="1"/>
</dbReference>
<dbReference type="AlphaFoldDB" id="A0A290ZA56"/>
<dbReference type="SUPFAM" id="SSF47203">
    <property type="entry name" value="Acyl-CoA dehydrogenase C-terminal domain-like"/>
    <property type="match status" value="1"/>
</dbReference>
<feature type="domain" description="Acyl-CoA dehydrogenase/oxidase N-terminal" evidence="2">
    <location>
        <begin position="30"/>
        <end position="106"/>
    </location>
</feature>
<dbReference type="Pfam" id="PF02771">
    <property type="entry name" value="Acyl-CoA_dh_N"/>
    <property type="match status" value="1"/>
</dbReference>
<protein>
    <submittedName>
        <fullName evidence="4">Acyl-CoA dehydrogenase</fullName>
    </submittedName>
</protein>
<evidence type="ECO:0000256" key="1">
    <source>
        <dbReference type="ARBA" id="ARBA00023002"/>
    </source>
</evidence>
<dbReference type="RefSeq" id="WP_015803420.1">
    <property type="nucleotide sequence ID" value="NZ_CP023445.1"/>
</dbReference>
<evidence type="ECO:0000313" key="5">
    <source>
        <dbReference type="Proteomes" id="UP000218505"/>
    </source>
</evidence>
<dbReference type="GO" id="GO:0003995">
    <property type="term" value="F:acyl-CoA dehydrogenase activity"/>
    <property type="evidence" value="ECO:0007669"/>
    <property type="project" value="TreeGrafter"/>
</dbReference>
<dbReference type="Proteomes" id="UP000218505">
    <property type="component" value="Chromosome"/>
</dbReference>
<evidence type="ECO:0000313" key="4">
    <source>
        <dbReference type="EMBL" id="ATE55862.1"/>
    </source>
</evidence>
<dbReference type="EMBL" id="CP023445">
    <property type="protein sequence ID" value="ATE55862.1"/>
    <property type="molecule type" value="Genomic_DNA"/>
</dbReference>
<dbReference type="PANTHER" id="PTHR43884:SF12">
    <property type="entry name" value="ISOVALERYL-COA DEHYDROGENASE, MITOCHONDRIAL-RELATED"/>
    <property type="match status" value="1"/>
</dbReference>
<dbReference type="GO" id="GO:0050660">
    <property type="term" value="F:flavin adenine dinucleotide binding"/>
    <property type="evidence" value="ECO:0007669"/>
    <property type="project" value="InterPro"/>
</dbReference>
<sequence>MTTTDLAVDVSTVLGAVAEIAPALRANGPDAESERRVPEKSLSLLEQAGVFRLTTPRRFGGLELPLADQAKVFEAVAKADGATGWAAMILQASAWIHTTLSEQAQQEIFTKPDLKVSTGFTPTGTIVPAEGGWTVNGTWKWLSGVHAAEWVTLAAVHVTEDGGLPYVVVVPTSEVTINDDWDTSAAEGTGSASATVEDVFVPTHRSLFLPELLGAGAADRANSGATGSNYAFLPYIMVGAVAAYIGIAKGAYETFLDRLPGRGITYTPWTNQSESPLTHIQVATAKNRIAAAEALADRITAGLQAHADAGTYPSVEERAQSRGEVGMAIQLAKEAVVALHEASGASSISRDVPFQRFHRDMLGLSLHALFLFNTNMELHGRVLLGLSPDTPFL</sequence>
<evidence type="ECO:0000259" key="2">
    <source>
        <dbReference type="Pfam" id="PF02771"/>
    </source>
</evidence>
<organism evidence="4 5">
    <name type="scientific">Actinosynnema pretiosum</name>
    <dbReference type="NCBI Taxonomy" id="42197"/>
    <lineage>
        <taxon>Bacteria</taxon>
        <taxon>Bacillati</taxon>
        <taxon>Actinomycetota</taxon>
        <taxon>Actinomycetes</taxon>
        <taxon>Pseudonocardiales</taxon>
        <taxon>Pseudonocardiaceae</taxon>
        <taxon>Actinosynnema</taxon>
    </lineage>
</organism>
<dbReference type="InterPro" id="IPR013786">
    <property type="entry name" value="AcylCoA_DH/ox_N"/>
</dbReference>
<feature type="domain" description="Acyl-CoA dehydrogenase C-terminal" evidence="3">
    <location>
        <begin position="240"/>
        <end position="369"/>
    </location>
</feature>
<reference evidence="4" key="1">
    <citation type="submission" date="2017-09" db="EMBL/GenBank/DDBJ databases">
        <title>Complete Genome Sequence of ansamitocin-producing Bacterium Actinosynnema pretiosum X47.</title>
        <authorList>
            <person name="Cao G."/>
            <person name="Zong G."/>
            <person name="Zhong C."/>
            <person name="Fu J."/>
        </authorList>
    </citation>
    <scope>NUCLEOTIDE SEQUENCE [LARGE SCALE GENOMIC DNA]</scope>
    <source>
        <strain evidence="4">X47</strain>
    </source>
</reference>
<dbReference type="Gene3D" id="1.20.140.10">
    <property type="entry name" value="Butyryl-CoA Dehydrogenase, subunit A, domain 3"/>
    <property type="match status" value="1"/>
</dbReference>